<dbReference type="SMART" id="SM00320">
    <property type="entry name" value="WD40"/>
    <property type="match status" value="6"/>
</dbReference>
<dbReference type="PRINTS" id="PR00320">
    <property type="entry name" value="GPROTEINBRPT"/>
</dbReference>
<sequence>MKEEEVDTKNLIKSRELLYRLIISQLFYDGHQSLGTSLTSAVSADPPCSPSDRLLHLVIAGLDHEPERKERAPNHTIGSNTIGPGLDLEFETDANIPAPEPALYETAYVTSHKGNCRAGCFSTDGQLIATGSVDASIKILDVDRMLAKSAPDEMDPTRGEQQGHPVIRTLYDHMEEVTCLEFHPKEPILISGSKDNTIKMFDISKASVKKAFKTITEAESVKCFSFHPGGEHLIVGTQHPVVRLYDVNTLQCYVGSIPSHQHTGTITSLKWSQDAKIYASASRDGSIKLWDGISSKCINTFAKAHDGLEVCSVSFSKNGKYLLSAGKNSICKLWELSTSRCLIAYTGAGTTGKQEFEAQAVFNHTEDYVLFPDEATTSLCAWNSRNASRKQLMSLGHNGAVRLIAHSPTQAAFLTCSDDFRARFWYRRTPTL</sequence>
<dbReference type="InterPro" id="IPR032028">
    <property type="entry name" value="CSTF1_dimer"/>
</dbReference>
<dbReference type="Gene3D" id="1.20.960.50">
    <property type="entry name" value="Cleavage stimulation factor subunit 1, dimerisation domain"/>
    <property type="match status" value="1"/>
</dbReference>
<feature type="repeat" description="WD" evidence="7">
    <location>
        <begin position="170"/>
        <end position="211"/>
    </location>
</feature>
<feature type="domain" description="Cleavage stimulation factor subunit 1 dimerisation" evidence="8">
    <location>
        <begin position="10"/>
        <end position="65"/>
    </location>
</feature>
<dbReference type="PROSITE" id="PS50294">
    <property type="entry name" value="WD_REPEATS_REGION"/>
    <property type="match status" value="3"/>
</dbReference>
<dbReference type="PANTHER" id="PTHR44133">
    <property type="entry name" value="CLEAVAGE STIMULATION FACTOR SUBUNIT 1"/>
    <property type="match status" value="1"/>
</dbReference>
<organism evidence="9 10">
    <name type="scientific">Nicrophorus vespilloides</name>
    <name type="common">Boreal carrion beetle</name>
    <dbReference type="NCBI Taxonomy" id="110193"/>
    <lineage>
        <taxon>Eukaryota</taxon>
        <taxon>Metazoa</taxon>
        <taxon>Ecdysozoa</taxon>
        <taxon>Arthropoda</taxon>
        <taxon>Hexapoda</taxon>
        <taxon>Insecta</taxon>
        <taxon>Pterygota</taxon>
        <taxon>Neoptera</taxon>
        <taxon>Endopterygota</taxon>
        <taxon>Coleoptera</taxon>
        <taxon>Polyphaga</taxon>
        <taxon>Staphyliniformia</taxon>
        <taxon>Silphidae</taxon>
        <taxon>Nicrophorinae</taxon>
        <taxon>Nicrophorus</taxon>
    </lineage>
</organism>
<evidence type="ECO:0000256" key="1">
    <source>
        <dbReference type="ARBA" id="ARBA00004123"/>
    </source>
</evidence>
<evidence type="ECO:0000256" key="2">
    <source>
        <dbReference type="ARBA" id="ARBA00022574"/>
    </source>
</evidence>
<accession>A0ABM1M9V5</accession>
<keyword evidence="9" id="KW-1185">Reference proteome</keyword>
<dbReference type="InterPro" id="IPR038184">
    <property type="entry name" value="CSTF1_dimer_sf"/>
</dbReference>
<dbReference type="Pfam" id="PF00400">
    <property type="entry name" value="WD40"/>
    <property type="match status" value="5"/>
</dbReference>
<dbReference type="InterPro" id="IPR020472">
    <property type="entry name" value="WD40_PAC1"/>
</dbReference>
<dbReference type="PROSITE" id="PS00678">
    <property type="entry name" value="WD_REPEATS_1"/>
    <property type="match status" value="1"/>
</dbReference>
<feature type="repeat" description="WD" evidence="7">
    <location>
        <begin position="259"/>
        <end position="300"/>
    </location>
</feature>
<comment type="subcellular location">
    <subcellularLocation>
        <location evidence="1">Nucleus</location>
    </subcellularLocation>
</comment>
<evidence type="ECO:0000313" key="10">
    <source>
        <dbReference type="RefSeq" id="XP_017771355.1"/>
    </source>
</evidence>
<evidence type="ECO:0000256" key="4">
    <source>
        <dbReference type="ARBA" id="ARBA00022737"/>
    </source>
</evidence>
<dbReference type="Pfam" id="PF16699">
    <property type="entry name" value="CSTF1_dimer"/>
    <property type="match status" value="1"/>
</dbReference>
<proteinExistence type="predicted"/>
<protein>
    <recommendedName>
        <fullName evidence="6">Cleavage stimulation factor 50 kDa subunit</fullName>
    </recommendedName>
</protein>
<name>A0ABM1M9V5_NICVS</name>
<dbReference type="RefSeq" id="XP_017771355.1">
    <property type="nucleotide sequence ID" value="XM_017915866.1"/>
</dbReference>
<dbReference type="CDD" id="cd00200">
    <property type="entry name" value="WD40"/>
    <property type="match status" value="1"/>
</dbReference>
<evidence type="ECO:0000313" key="9">
    <source>
        <dbReference type="Proteomes" id="UP000695000"/>
    </source>
</evidence>
<evidence type="ECO:0000259" key="8">
    <source>
        <dbReference type="Pfam" id="PF16699"/>
    </source>
</evidence>
<dbReference type="Gene3D" id="2.130.10.10">
    <property type="entry name" value="YVTN repeat-like/Quinoprotein amine dehydrogenase"/>
    <property type="match status" value="2"/>
</dbReference>
<dbReference type="Proteomes" id="UP000695000">
    <property type="component" value="Unplaced"/>
</dbReference>
<feature type="repeat" description="WD" evidence="7">
    <location>
        <begin position="310"/>
        <end position="344"/>
    </location>
</feature>
<evidence type="ECO:0000256" key="6">
    <source>
        <dbReference type="ARBA" id="ARBA00029851"/>
    </source>
</evidence>
<keyword evidence="3" id="KW-0507">mRNA processing</keyword>
<keyword evidence="2 7" id="KW-0853">WD repeat</keyword>
<dbReference type="PROSITE" id="PS50082">
    <property type="entry name" value="WD_REPEATS_2"/>
    <property type="match status" value="5"/>
</dbReference>
<dbReference type="InterPro" id="IPR015943">
    <property type="entry name" value="WD40/YVTN_repeat-like_dom_sf"/>
</dbReference>
<evidence type="ECO:0000256" key="5">
    <source>
        <dbReference type="ARBA" id="ARBA00023242"/>
    </source>
</evidence>
<evidence type="ECO:0000256" key="3">
    <source>
        <dbReference type="ARBA" id="ARBA00022664"/>
    </source>
</evidence>
<dbReference type="PANTHER" id="PTHR44133:SF2">
    <property type="entry name" value="CLEAVAGE STIMULATION FACTOR SUBUNIT 1"/>
    <property type="match status" value="1"/>
</dbReference>
<keyword evidence="4" id="KW-0677">Repeat</keyword>
<dbReference type="InterPro" id="IPR036322">
    <property type="entry name" value="WD40_repeat_dom_sf"/>
</dbReference>
<keyword evidence="5" id="KW-0539">Nucleus</keyword>
<dbReference type="SUPFAM" id="SSF50978">
    <property type="entry name" value="WD40 repeat-like"/>
    <property type="match status" value="1"/>
</dbReference>
<reference evidence="10" key="1">
    <citation type="submission" date="2025-08" db="UniProtKB">
        <authorList>
            <consortium name="RefSeq"/>
        </authorList>
    </citation>
    <scope>IDENTIFICATION</scope>
    <source>
        <tissue evidence="10">Whole Larva</tissue>
    </source>
</reference>
<dbReference type="InterPro" id="IPR019775">
    <property type="entry name" value="WD40_repeat_CS"/>
</dbReference>
<gene>
    <name evidence="10" type="primary">LOC108558837</name>
</gene>
<dbReference type="GeneID" id="108558837"/>
<dbReference type="InterPro" id="IPR001680">
    <property type="entry name" value="WD40_rpt"/>
</dbReference>
<feature type="repeat" description="WD" evidence="7">
    <location>
        <begin position="109"/>
        <end position="143"/>
    </location>
</feature>
<dbReference type="InterPro" id="IPR044633">
    <property type="entry name" value="CstF1-like"/>
</dbReference>
<evidence type="ECO:0000256" key="7">
    <source>
        <dbReference type="PROSITE-ProRule" id="PRU00221"/>
    </source>
</evidence>
<feature type="repeat" description="WD" evidence="7">
    <location>
        <begin position="394"/>
        <end position="432"/>
    </location>
</feature>